<feature type="compositionally biased region" description="Polar residues" evidence="4">
    <location>
        <begin position="90"/>
        <end position="110"/>
    </location>
</feature>
<dbReference type="EMBL" id="MU150368">
    <property type="protein sequence ID" value="KAF9457528.1"/>
    <property type="molecule type" value="Genomic_DNA"/>
</dbReference>
<dbReference type="Pfam" id="PF00172">
    <property type="entry name" value="Zn_clus"/>
    <property type="match status" value="1"/>
</dbReference>
<dbReference type="PROSITE" id="PS00463">
    <property type="entry name" value="ZN2_CY6_FUNGAL_1"/>
    <property type="match status" value="1"/>
</dbReference>
<dbReference type="SUPFAM" id="SSF57701">
    <property type="entry name" value="Zn2/Cys6 DNA-binding domain"/>
    <property type="match status" value="1"/>
</dbReference>
<dbReference type="SMART" id="SM00906">
    <property type="entry name" value="Fungal_trans"/>
    <property type="match status" value="1"/>
</dbReference>
<proteinExistence type="predicted"/>
<dbReference type="Gene3D" id="4.10.240.10">
    <property type="entry name" value="Zn(2)-C6 fungal-type DNA-binding domain"/>
    <property type="match status" value="1"/>
</dbReference>
<dbReference type="Proteomes" id="UP000807353">
    <property type="component" value="Unassembled WGS sequence"/>
</dbReference>
<dbReference type="InterPro" id="IPR007219">
    <property type="entry name" value="XnlR_reg_dom"/>
</dbReference>
<evidence type="ECO:0000313" key="6">
    <source>
        <dbReference type="EMBL" id="KAF9457528.1"/>
    </source>
</evidence>
<dbReference type="GO" id="GO:0008270">
    <property type="term" value="F:zinc ion binding"/>
    <property type="evidence" value="ECO:0007669"/>
    <property type="project" value="InterPro"/>
</dbReference>
<sequence length="832" mass="92814">MATMGVASTSEASSSRKIGLSCAECRRSKLKCDRVFPCQSCIRRGCAGICPEGTLAATKGNKVLMAHAQKLTEQVKTLTSRVRELESTLHETSSNDQGSNHNPLPETTTAGDVPLREDANDVYEAIGSLSIGLDGQTKYHGESASSEYLQSLLSFPKEDFKTQESTPINLPTEILTLMHAFPFGFEENLYSKNIFNAFLPKKQRALQLAALYYRNYTWMYDPIVRVDFFTTIIDPMYANDRANAENLHSHRLSVFFMVLALGSVYDAEDSRDMSTKQYQALARATLSLDSILREVTCATVQALFLVSRSIMCNSDQDGKEGRWLMTGLCARIAQTIGLQRDSKAWNLEESEIQLRRRLYWELFTWESWTSLVNGRPAALMVQHSDCQFPEDLEPSLTKVSGEVELGFHAWKFRYAATCLSASVLHVFNTKPTPYSALLDIDKTIRKFPIPNHLRSPVRASEAGRSWSNDLSRAMQQYGALCVRESNLLYIHRSYFAQAIRQDSEDPLRHKYAPSVLATYRSACRLISSLRGLYPSCPSVQHVWFFWSGIFSSCVVLGALIIESPGCTLALDALHEFKLALPFYEEGSSSCRPASTLETLQKLYHRANSVYTAFRAGLEDYDTGIYNSNRPDELEVLGGRKSVINQKSNTNSPTNPVPGSPSTLYEDGSTPDSHTDRGDMMMGYYERSGSPVIANSRNQDYEMNGNPTQFDHQPFLPSLKPLLPHVHQEGRGVIPPSIDHYRGNRHPAPVAPNSLSTTSSLSYHSTGKPSEVWQAPYPPPHDNQGRTSNPSGLSLPYTNPPQFQAGTTAFGLPAGQEPNQDEIWRNFLLEFGG</sequence>
<feature type="compositionally biased region" description="Polar residues" evidence="4">
    <location>
        <begin position="784"/>
        <end position="806"/>
    </location>
</feature>
<dbReference type="PROSITE" id="PS50048">
    <property type="entry name" value="ZN2_CY6_FUNGAL_2"/>
    <property type="match status" value="1"/>
</dbReference>
<keyword evidence="7" id="KW-1185">Reference proteome</keyword>
<name>A0A9P5XVF9_9AGAR</name>
<organism evidence="6 7">
    <name type="scientific">Collybia nuda</name>
    <dbReference type="NCBI Taxonomy" id="64659"/>
    <lineage>
        <taxon>Eukaryota</taxon>
        <taxon>Fungi</taxon>
        <taxon>Dikarya</taxon>
        <taxon>Basidiomycota</taxon>
        <taxon>Agaricomycotina</taxon>
        <taxon>Agaricomycetes</taxon>
        <taxon>Agaricomycetidae</taxon>
        <taxon>Agaricales</taxon>
        <taxon>Tricholomatineae</taxon>
        <taxon>Clitocybaceae</taxon>
        <taxon>Collybia</taxon>
    </lineage>
</organism>
<dbReference type="Pfam" id="PF04082">
    <property type="entry name" value="Fungal_trans"/>
    <property type="match status" value="1"/>
</dbReference>
<protein>
    <submittedName>
        <fullName evidence="6">Fungal-specific transcription factor domain-containing protein</fullName>
    </submittedName>
</protein>
<dbReference type="PANTHER" id="PTHR31001">
    <property type="entry name" value="UNCHARACTERIZED TRANSCRIPTIONAL REGULATORY PROTEIN"/>
    <property type="match status" value="1"/>
</dbReference>
<evidence type="ECO:0000313" key="7">
    <source>
        <dbReference type="Proteomes" id="UP000807353"/>
    </source>
</evidence>
<dbReference type="CDD" id="cd12148">
    <property type="entry name" value="fungal_TF_MHR"/>
    <property type="match status" value="1"/>
</dbReference>
<dbReference type="GO" id="GO:0005634">
    <property type="term" value="C:nucleus"/>
    <property type="evidence" value="ECO:0007669"/>
    <property type="project" value="UniProtKB-SubCell"/>
</dbReference>
<gene>
    <name evidence="6" type="ORF">BDZ94DRAFT_1272956</name>
</gene>
<dbReference type="PANTHER" id="PTHR31001:SF56">
    <property type="entry name" value="ZN(2)-C6 FUNGAL-TYPE DOMAIN-CONTAINING PROTEIN"/>
    <property type="match status" value="1"/>
</dbReference>
<dbReference type="SMART" id="SM00066">
    <property type="entry name" value="GAL4"/>
    <property type="match status" value="1"/>
</dbReference>
<dbReference type="InterPro" id="IPR050613">
    <property type="entry name" value="Sec_Metabolite_Reg"/>
</dbReference>
<dbReference type="OrthoDB" id="424974at2759"/>
<reference evidence="6" key="1">
    <citation type="submission" date="2020-11" db="EMBL/GenBank/DDBJ databases">
        <authorList>
            <consortium name="DOE Joint Genome Institute"/>
            <person name="Ahrendt S."/>
            <person name="Riley R."/>
            <person name="Andreopoulos W."/>
            <person name="Labutti K."/>
            <person name="Pangilinan J."/>
            <person name="Ruiz-Duenas F.J."/>
            <person name="Barrasa J.M."/>
            <person name="Sanchez-Garcia M."/>
            <person name="Camarero S."/>
            <person name="Miyauchi S."/>
            <person name="Serrano A."/>
            <person name="Linde D."/>
            <person name="Babiker R."/>
            <person name="Drula E."/>
            <person name="Ayuso-Fernandez I."/>
            <person name="Pacheco R."/>
            <person name="Padilla G."/>
            <person name="Ferreira P."/>
            <person name="Barriuso J."/>
            <person name="Kellner H."/>
            <person name="Castanera R."/>
            <person name="Alfaro M."/>
            <person name="Ramirez L."/>
            <person name="Pisabarro A.G."/>
            <person name="Kuo A."/>
            <person name="Tritt A."/>
            <person name="Lipzen A."/>
            <person name="He G."/>
            <person name="Yan M."/>
            <person name="Ng V."/>
            <person name="Cullen D."/>
            <person name="Martin F."/>
            <person name="Rosso M.-N."/>
            <person name="Henrissat B."/>
            <person name="Hibbett D."/>
            <person name="Martinez A.T."/>
            <person name="Grigoriev I.V."/>
        </authorList>
    </citation>
    <scope>NUCLEOTIDE SEQUENCE</scope>
    <source>
        <strain evidence="6">CBS 247.69</strain>
    </source>
</reference>
<evidence type="ECO:0000256" key="2">
    <source>
        <dbReference type="ARBA" id="ARBA00022723"/>
    </source>
</evidence>
<dbReference type="CDD" id="cd00067">
    <property type="entry name" value="GAL4"/>
    <property type="match status" value="1"/>
</dbReference>
<accession>A0A9P5XVF9</accession>
<evidence type="ECO:0000259" key="5">
    <source>
        <dbReference type="PROSITE" id="PS50048"/>
    </source>
</evidence>
<evidence type="ECO:0000256" key="4">
    <source>
        <dbReference type="SAM" id="MobiDB-lite"/>
    </source>
</evidence>
<dbReference type="GO" id="GO:0003677">
    <property type="term" value="F:DNA binding"/>
    <property type="evidence" value="ECO:0007669"/>
    <property type="project" value="InterPro"/>
</dbReference>
<feature type="compositionally biased region" description="Polar residues" evidence="4">
    <location>
        <begin position="643"/>
        <end position="653"/>
    </location>
</feature>
<comment type="subcellular location">
    <subcellularLocation>
        <location evidence="1">Nucleus</location>
    </subcellularLocation>
</comment>
<dbReference type="InterPro" id="IPR036864">
    <property type="entry name" value="Zn2-C6_fun-type_DNA-bd_sf"/>
</dbReference>
<dbReference type="AlphaFoldDB" id="A0A9P5XVF9"/>
<comment type="caution">
    <text evidence="6">The sequence shown here is derived from an EMBL/GenBank/DDBJ whole genome shotgun (WGS) entry which is preliminary data.</text>
</comment>
<evidence type="ECO:0000256" key="1">
    <source>
        <dbReference type="ARBA" id="ARBA00004123"/>
    </source>
</evidence>
<feature type="region of interest" description="Disordered" evidence="4">
    <location>
        <begin position="87"/>
        <end position="113"/>
    </location>
</feature>
<feature type="region of interest" description="Disordered" evidence="4">
    <location>
        <begin position="732"/>
        <end position="807"/>
    </location>
</feature>
<keyword evidence="3" id="KW-0539">Nucleus</keyword>
<dbReference type="GO" id="GO:0000981">
    <property type="term" value="F:DNA-binding transcription factor activity, RNA polymerase II-specific"/>
    <property type="evidence" value="ECO:0007669"/>
    <property type="project" value="InterPro"/>
</dbReference>
<feature type="domain" description="Zn(2)-C6 fungal-type" evidence="5">
    <location>
        <begin position="21"/>
        <end position="50"/>
    </location>
</feature>
<dbReference type="GO" id="GO:0006351">
    <property type="term" value="P:DNA-templated transcription"/>
    <property type="evidence" value="ECO:0007669"/>
    <property type="project" value="InterPro"/>
</dbReference>
<evidence type="ECO:0000256" key="3">
    <source>
        <dbReference type="ARBA" id="ARBA00023242"/>
    </source>
</evidence>
<dbReference type="InterPro" id="IPR001138">
    <property type="entry name" value="Zn2Cys6_DnaBD"/>
</dbReference>
<keyword evidence="2" id="KW-0479">Metal-binding</keyword>
<feature type="region of interest" description="Disordered" evidence="4">
    <location>
        <begin position="643"/>
        <end position="677"/>
    </location>
</feature>